<feature type="transmembrane region" description="Helical" evidence="9">
    <location>
        <begin position="279"/>
        <end position="296"/>
    </location>
</feature>
<feature type="transmembrane region" description="Helical" evidence="9">
    <location>
        <begin position="72"/>
        <end position="92"/>
    </location>
</feature>
<dbReference type="Pfam" id="PF00771">
    <property type="entry name" value="FHIPEP"/>
    <property type="match status" value="1"/>
</dbReference>
<organism evidence="10 11">
    <name type="scientific">Cupriavidus pampae</name>
    <dbReference type="NCBI Taxonomy" id="659251"/>
    <lineage>
        <taxon>Bacteria</taxon>
        <taxon>Pseudomonadati</taxon>
        <taxon>Pseudomonadota</taxon>
        <taxon>Betaproteobacteria</taxon>
        <taxon>Burkholderiales</taxon>
        <taxon>Burkholderiaceae</taxon>
        <taxon>Cupriavidus</taxon>
    </lineage>
</organism>
<dbReference type="Proteomes" id="UP000706525">
    <property type="component" value="Unassembled WGS sequence"/>
</dbReference>
<dbReference type="InterPro" id="IPR042194">
    <property type="entry name" value="FHIPEP_1"/>
</dbReference>
<dbReference type="PIRSF" id="PIRSF005419">
    <property type="entry name" value="FlhA"/>
    <property type="match status" value="1"/>
</dbReference>
<reference evidence="10 11" key="1">
    <citation type="submission" date="2021-08" db="EMBL/GenBank/DDBJ databases">
        <authorList>
            <person name="Peeters C."/>
        </authorList>
    </citation>
    <scope>NUCLEOTIDE SEQUENCE [LARGE SCALE GENOMIC DNA]</scope>
    <source>
        <strain evidence="10 11">LMG 32289</strain>
    </source>
</reference>
<evidence type="ECO:0000256" key="2">
    <source>
        <dbReference type="ARBA" id="ARBA00008835"/>
    </source>
</evidence>
<evidence type="ECO:0000256" key="7">
    <source>
        <dbReference type="ARBA" id="ARBA00022989"/>
    </source>
</evidence>
<gene>
    <name evidence="10" type="primary">ssaV_2</name>
    <name evidence="10" type="ORF">LMG32289_06161</name>
</gene>
<feature type="transmembrane region" description="Helical" evidence="9">
    <location>
        <begin position="104"/>
        <end position="130"/>
    </location>
</feature>
<feature type="transmembrane region" description="Helical" evidence="9">
    <location>
        <begin position="199"/>
        <end position="219"/>
    </location>
</feature>
<keyword evidence="11" id="KW-1185">Reference proteome</keyword>
<evidence type="ECO:0000313" key="11">
    <source>
        <dbReference type="Proteomes" id="UP000706525"/>
    </source>
</evidence>
<dbReference type="EMBL" id="CAJZAG010000016">
    <property type="protein sequence ID" value="CAG9185920.1"/>
    <property type="molecule type" value="Genomic_DNA"/>
</dbReference>
<dbReference type="InterPro" id="IPR001712">
    <property type="entry name" value="T3SS_FHIPEP"/>
</dbReference>
<keyword evidence="3" id="KW-0813">Transport</keyword>
<dbReference type="NCBIfam" id="TIGR01399">
    <property type="entry name" value="hrcV"/>
    <property type="match status" value="1"/>
</dbReference>
<proteinExistence type="inferred from homology"/>
<name>A0ABM8XZM9_9BURK</name>
<dbReference type="PRINTS" id="PR00949">
    <property type="entry name" value="TYPE3IMAPROT"/>
</dbReference>
<dbReference type="PANTHER" id="PTHR30161:SF3">
    <property type="entry name" value="SECRETION SYSTEM APPARATUS PROTEIN SSAV"/>
    <property type="match status" value="1"/>
</dbReference>
<sequence length="684" mass="74557">MKTIGTWLGIASKRQDVVLAMLLLVAVLMLILPLPTILVDVLIAINLGMSLLLLMTAIYVREPLDLSALPSFLLITTLFRLALSVSTSRLILLQHDAGEIVTAFGNFVVGGNLAVGIIVFSIITIVQFIVITKGAERVAEVGARFSLDAMPGKQMSIDGDLRAGTIDAAEAKRQRKLVQKESQLYGAMDGAMKFVKGDAIASIIIILVNIVGGIAVGTMQQGMAAGAALNLYAVLSIGDGLISQIPGLLISIAAGIVVTRVPGEKKENLAHDLISQFSRQPSALILAGAVLMLFAVMPGFPAFVFLPFGTLVVMLGVVARRRVAQYDGEPQHADAASPNDEDAEMRFGVEPLSLRVAPDVGTGKPLTEAMAALRRDIFDRLGIALSQIDVRADASLPLGTVRVLLYNEEVLKFQVRTEKQLIGKQVPRLSFIHDIDEVPFGGLILHWVDTDHLDTVRQGGLPLLSGVATIAYPVTLAVERYADKFIGVQETRFLMDTIEPRYPELVKEVQRQMAIGKISEVLQRLVAEGISIRDLRTVFEALIEWAPKEKDSVMLAEYVRVALCRQILSRHTPASGRPNVWLIGEGIEKAVRESIRQTAAGSYSTLAADRIDLIVSQIKANLAMREDQDVALVTAIDVRRFLRKFLDRELSRVPVLSFQELGDEAQLHVLGNIDLLEEFDDVLH</sequence>
<comment type="caution">
    <text evidence="10">The sequence shown here is derived from an EMBL/GenBank/DDBJ whole genome shotgun (WGS) entry which is preliminary data.</text>
</comment>
<evidence type="ECO:0000256" key="4">
    <source>
        <dbReference type="ARBA" id="ARBA00022475"/>
    </source>
</evidence>
<keyword evidence="4" id="KW-1003">Cell membrane</keyword>
<comment type="subcellular location">
    <subcellularLocation>
        <location evidence="1">Cell inner membrane</location>
        <topology evidence="1">Multi-pass membrane protein</topology>
    </subcellularLocation>
</comment>
<evidence type="ECO:0000256" key="3">
    <source>
        <dbReference type="ARBA" id="ARBA00022448"/>
    </source>
</evidence>
<feature type="transmembrane region" description="Helical" evidence="9">
    <location>
        <begin position="17"/>
        <end position="35"/>
    </location>
</feature>
<feature type="transmembrane region" description="Helical" evidence="9">
    <location>
        <begin position="231"/>
        <end position="258"/>
    </location>
</feature>
<evidence type="ECO:0000256" key="6">
    <source>
        <dbReference type="ARBA" id="ARBA00022692"/>
    </source>
</evidence>
<evidence type="ECO:0000256" key="5">
    <source>
        <dbReference type="ARBA" id="ARBA00022519"/>
    </source>
</evidence>
<evidence type="ECO:0000256" key="1">
    <source>
        <dbReference type="ARBA" id="ARBA00004429"/>
    </source>
</evidence>
<dbReference type="Gene3D" id="3.40.30.60">
    <property type="entry name" value="FHIPEP family, domain 1"/>
    <property type="match status" value="1"/>
</dbReference>
<evidence type="ECO:0000256" key="8">
    <source>
        <dbReference type="ARBA" id="ARBA00023136"/>
    </source>
</evidence>
<dbReference type="Gene3D" id="1.10.8.540">
    <property type="entry name" value="FHIPEP family, domain 3"/>
    <property type="match status" value="1"/>
</dbReference>
<evidence type="ECO:0000313" key="10">
    <source>
        <dbReference type="EMBL" id="CAG9185920.1"/>
    </source>
</evidence>
<accession>A0ABM8XZM9</accession>
<dbReference type="PROSITE" id="PS00994">
    <property type="entry name" value="FHIPEP"/>
    <property type="match status" value="1"/>
</dbReference>
<feature type="transmembrane region" description="Helical" evidence="9">
    <location>
        <begin position="41"/>
        <end position="60"/>
    </location>
</feature>
<dbReference type="RefSeq" id="WP_223995237.1">
    <property type="nucleotide sequence ID" value="NZ_CAJZAG010000016.1"/>
</dbReference>
<keyword evidence="6 9" id="KW-0812">Transmembrane</keyword>
<keyword evidence="7 9" id="KW-1133">Transmembrane helix</keyword>
<dbReference type="PANTHER" id="PTHR30161">
    <property type="entry name" value="FLAGELLAR EXPORT PROTEIN, MEMBRANE FLHA SUBUNIT-RELATED"/>
    <property type="match status" value="1"/>
</dbReference>
<dbReference type="InterPro" id="IPR042196">
    <property type="entry name" value="FHIPEP_4"/>
</dbReference>
<keyword evidence="5" id="KW-0997">Cell inner membrane</keyword>
<keyword evidence="8 9" id="KW-0472">Membrane</keyword>
<dbReference type="InterPro" id="IPR025505">
    <property type="entry name" value="FHIPEP_CS"/>
</dbReference>
<evidence type="ECO:0000256" key="9">
    <source>
        <dbReference type="SAM" id="Phobius"/>
    </source>
</evidence>
<dbReference type="Gene3D" id="3.40.50.12790">
    <property type="entry name" value="FHIPEP family, domain 4"/>
    <property type="match status" value="1"/>
</dbReference>
<dbReference type="InterPro" id="IPR006302">
    <property type="entry name" value="T3SS_HrcV"/>
</dbReference>
<dbReference type="InterPro" id="IPR042193">
    <property type="entry name" value="FHIPEP_3"/>
</dbReference>
<comment type="similarity">
    <text evidence="2">Belongs to the FHIPEP (flagella/HR/invasion proteins export pore) family.</text>
</comment>
<protein>
    <submittedName>
        <fullName evidence="10">Secretion system apparatus protein SsaV</fullName>
    </submittedName>
</protein>